<reference evidence="2 3" key="1">
    <citation type="submission" date="2024-10" db="EMBL/GenBank/DDBJ databases">
        <title>Updated reference genomes for cyclostephanoid diatoms.</title>
        <authorList>
            <person name="Roberts W.R."/>
            <person name="Alverson A.J."/>
        </authorList>
    </citation>
    <scope>NUCLEOTIDE SEQUENCE [LARGE SCALE GENOMIC DNA]</scope>
    <source>
        <strain evidence="2 3">AJA276-08</strain>
    </source>
</reference>
<dbReference type="EMBL" id="JALLAZ020000146">
    <property type="protein sequence ID" value="KAL3802469.1"/>
    <property type="molecule type" value="Genomic_DNA"/>
</dbReference>
<keyword evidence="3" id="KW-1185">Reference proteome</keyword>
<protein>
    <submittedName>
        <fullName evidence="2">Uncharacterized protein</fullName>
    </submittedName>
</protein>
<sequence>MSTIASHLLRRVVASTAAARPEIRKAATSSAAAANNNNGKNSKNSNNSDERWLENFNLLRPCIARDGSVDYSVLDDDDDEGGTLRRRIRNFAKEQRRRYSRLVVDDGDGDGDRDDHGGRSGTADERLRLLTEAGFDFRPSETNKARARGQRRAKAITIPPSGTNAGDGGYVATSREGDDCLRDTDDEEEEDRKREDGAMAVTGAKMTAAKKRKGEATAVTRRRKDERGNATMRAAKKKSDIALEGRDDRGSLSLGQTDDDNDNDDDGRRLQRTIQVLPPRVLAIDNRVLPTPLGDSMARSSFLRYIPDLVRDGLERGVLSSVSTASGALNANVGSSTIVASLGTREASRRVEKVIETKGAGGASVRTSVVPRVSYLFERDDGKAMSDDEQSSWLADLLRPINVEFGGRDGTADDDDDIRRNSDRFNPPCGFAAEDSWSYFGDLVEAIEIKLSRSPKNACSRARPVTLLTTDANLLADASSSSHVSGLEQFWKRIRTAFGNAVSTITIVVVDTTSVMHTMKTIKKCRDSYESTRPFEDKGCTLHATSLPSPLHVIQCLNDIRRRIKELCQSQDVQSTHMTTTPIKLNLEFIEGNTISFLSLLQAWMKESFDQTYSSFWSGVGGAGVQGRLSFDLPETLDGVMCSISLDLQYTLLPTCIHSSATKALVEEMHLFSTLSSSSVEVLQTIPLSSVDSSLIFGVPMSARASLENDICRYNEMKMLARQLWTYLSRNDMALVLLVRPLTKEGLDGTNFASSSCSRYPREQLFLLACEEVVKRQPHALDNESNLDPESFQIIPDKSRQGKSPCNGMLYRYATKSQLLRFGNEDERFEADEEDTTEMSDFYLDYIERSLDTFIKTGLNPLLMG</sequence>
<gene>
    <name evidence="2" type="ORF">ACHAW5_009728</name>
</gene>
<feature type="compositionally biased region" description="Basic residues" evidence="1">
    <location>
        <begin position="145"/>
        <end position="154"/>
    </location>
</feature>
<feature type="compositionally biased region" description="Low complexity" evidence="1">
    <location>
        <begin position="26"/>
        <end position="47"/>
    </location>
</feature>
<dbReference type="Proteomes" id="UP001530315">
    <property type="component" value="Unassembled WGS sequence"/>
</dbReference>
<evidence type="ECO:0000313" key="3">
    <source>
        <dbReference type="Proteomes" id="UP001530315"/>
    </source>
</evidence>
<feature type="region of interest" description="Disordered" evidence="1">
    <location>
        <begin position="141"/>
        <end position="267"/>
    </location>
</feature>
<organism evidence="2 3">
    <name type="scientific">Stephanodiscus triporus</name>
    <dbReference type="NCBI Taxonomy" id="2934178"/>
    <lineage>
        <taxon>Eukaryota</taxon>
        <taxon>Sar</taxon>
        <taxon>Stramenopiles</taxon>
        <taxon>Ochrophyta</taxon>
        <taxon>Bacillariophyta</taxon>
        <taxon>Coscinodiscophyceae</taxon>
        <taxon>Thalassiosirophycidae</taxon>
        <taxon>Stephanodiscales</taxon>
        <taxon>Stephanodiscaceae</taxon>
        <taxon>Stephanodiscus</taxon>
    </lineage>
</organism>
<feature type="compositionally biased region" description="Basic and acidic residues" evidence="1">
    <location>
        <begin position="113"/>
        <end position="123"/>
    </location>
</feature>
<evidence type="ECO:0000256" key="1">
    <source>
        <dbReference type="SAM" id="MobiDB-lite"/>
    </source>
</evidence>
<evidence type="ECO:0000313" key="2">
    <source>
        <dbReference type="EMBL" id="KAL3802469.1"/>
    </source>
</evidence>
<comment type="caution">
    <text evidence="2">The sequence shown here is derived from an EMBL/GenBank/DDBJ whole genome shotgun (WGS) entry which is preliminary data.</text>
</comment>
<feature type="compositionally biased region" description="Basic and acidic residues" evidence="1">
    <location>
        <begin position="237"/>
        <end position="250"/>
    </location>
</feature>
<dbReference type="AlphaFoldDB" id="A0ABD3QR30"/>
<name>A0ABD3QR30_9STRA</name>
<feature type="region of interest" description="Disordered" evidence="1">
    <location>
        <begin position="25"/>
        <end position="48"/>
    </location>
</feature>
<proteinExistence type="predicted"/>
<feature type="region of interest" description="Disordered" evidence="1">
    <location>
        <begin position="102"/>
        <end position="123"/>
    </location>
</feature>
<accession>A0ABD3QR30</accession>